<dbReference type="Pfam" id="PF00583">
    <property type="entry name" value="Acetyltransf_1"/>
    <property type="match status" value="1"/>
</dbReference>
<keyword evidence="2" id="KW-0012">Acyltransferase</keyword>
<reference evidence="5" key="1">
    <citation type="submission" date="2018-06" db="EMBL/GenBank/DDBJ databases">
        <authorList>
            <person name="Lum Nde A."/>
            <person name="Hugo C."/>
        </authorList>
    </citation>
    <scope>NUCLEOTIDE SEQUENCE [LARGE SCALE GENOMIC DNA]</scope>
    <source>
        <strain evidence="5">1_F178</strain>
    </source>
</reference>
<dbReference type="EMBL" id="QNVT01000032">
    <property type="protein sequence ID" value="REC59805.1"/>
    <property type="molecule type" value="Genomic_DNA"/>
</dbReference>
<dbReference type="RefSeq" id="WP_115973262.1">
    <property type="nucleotide sequence ID" value="NZ_QNVT01000032.1"/>
</dbReference>
<accession>A0A3D9C1R7</accession>
<keyword evidence="1 4" id="KW-0808">Transferase</keyword>
<evidence type="ECO:0000256" key="1">
    <source>
        <dbReference type="ARBA" id="ARBA00022679"/>
    </source>
</evidence>
<feature type="domain" description="N-acetyltransferase" evidence="3">
    <location>
        <begin position="1"/>
        <end position="141"/>
    </location>
</feature>
<keyword evidence="5" id="KW-1185">Reference proteome</keyword>
<dbReference type="AlphaFoldDB" id="A0A3D9C1R7"/>
<dbReference type="PANTHER" id="PTHR43877:SF2">
    <property type="entry name" value="AMINOALKYLPHOSPHONATE N-ACETYLTRANSFERASE-RELATED"/>
    <property type="match status" value="1"/>
</dbReference>
<dbReference type="CDD" id="cd04301">
    <property type="entry name" value="NAT_SF"/>
    <property type="match status" value="1"/>
</dbReference>
<dbReference type="PANTHER" id="PTHR43877">
    <property type="entry name" value="AMINOALKYLPHOSPHONATE N-ACETYLTRANSFERASE-RELATED-RELATED"/>
    <property type="match status" value="1"/>
</dbReference>
<name>A0A3D9C1R7_9FLAO</name>
<evidence type="ECO:0000313" key="4">
    <source>
        <dbReference type="EMBL" id="REC59805.1"/>
    </source>
</evidence>
<protein>
    <submittedName>
        <fullName evidence="4">GNAT family N-acetyltransferase</fullName>
    </submittedName>
</protein>
<comment type="caution">
    <text evidence="4">The sequence shown here is derived from an EMBL/GenBank/DDBJ whole genome shotgun (WGS) entry which is preliminary data.</text>
</comment>
<dbReference type="InterPro" id="IPR016181">
    <property type="entry name" value="Acyl_CoA_acyltransferase"/>
</dbReference>
<dbReference type="Gene3D" id="3.40.630.30">
    <property type="match status" value="1"/>
</dbReference>
<dbReference type="PROSITE" id="PS51186">
    <property type="entry name" value="GNAT"/>
    <property type="match status" value="1"/>
</dbReference>
<evidence type="ECO:0000313" key="5">
    <source>
        <dbReference type="Proteomes" id="UP000256686"/>
    </source>
</evidence>
<dbReference type="SUPFAM" id="SSF55729">
    <property type="entry name" value="Acyl-CoA N-acyltransferases (Nat)"/>
    <property type="match status" value="1"/>
</dbReference>
<gene>
    <name evidence="4" type="ORF">DRF65_24050</name>
</gene>
<evidence type="ECO:0000259" key="3">
    <source>
        <dbReference type="PROSITE" id="PS51186"/>
    </source>
</evidence>
<dbReference type="Proteomes" id="UP000256686">
    <property type="component" value="Unassembled WGS sequence"/>
</dbReference>
<dbReference type="GO" id="GO:0016747">
    <property type="term" value="F:acyltransferase activity, transferring groups other than amino-acyl groups"/>
    <property type="evidence" value="ECO:0007669"/>
    <property type="project" value="InterPro"/>
</dbReference>
<proteinExistence type="predicted"/>
<evidence type="ECO:0000256" key="2">
    <source>
        <dbReference type="ARBA" id="ARBA00023315"/>
    </source>
</evidence>
<organism evidence="4 5">
    <name type="scientific">Chryseobacterium pennae</name>
    <dbReference type="NCBI Taxonomy" id="2258962"/>
    <lineage>
        <taxon>Bacteria</taxon>
        <taxon>Pseudomonadati</taxon>
        <taxon>Bacteroidota</taxon>
        <taxon>Flavobacteriia</taxon>
        <taxon>Flavobacteriales</taxon>
        <taxon>Weeksellaceae</taxon>
        <taxon>Chryseobacterium group</taxon>
        <taxon>Chryseobacterium</taxon>
    </lineage>
</organism>
<dbReference type="InterPro" id="IPR050832">
    <property type="entry name" value="Bact_Acetyltransf"/>
</dbReference>
<sequence>MNLRTMLEEDLNTVVKLLDQLGYPNTGEFLPQKIKKLLENPDEYLIVAEDQEGNVVGFISIHVIPQIALKGDFARISYFSVDENYRSSGIGRFLEEYCEKVARERNCDRIELHCNFQRKQAHRFYDRQGYTESPKYLMKKL</sequence>
<dbReference type="InterPro" id="IPR000182">
    <property type="entry name" value="GNAT_dom"/>
</dbReference>